<keyword evidence="3" id="KW-0560">Oxidoreductase</keyword>
<accession>A0A1Y2H1N2</accession>
<dbReference type="OrthoDB" id="416253at2759"/>
<dbReference type="CDD" id="cd19136">
    <property type="entry name" value="AKR_DrGR-like"/>
    <property type="match status" value="1"/>
</dbReference>
<evidence type="ECO:0000259" key="4">
    <source>
        <dbReference type="Pfam" id="PF00248"/>
    </source>
</evidence>
<dbReference type="GeneID" id="33571478"/>
<protein>
    <submittedName>
        <fullName evidence="5">NADP-dependent oxidoreductase domain-containing protein</fullName>
    </submittedName>
</protein>
<dbReference type="InterPro" id="IPR020471">
    <property type="entry name" value="AKR"/>
</dbReference>
<evidence type="ECO:0000313" key="5">
    <source>
        <dbReference type="EMBL" id="ORZ28467.1"/>
    </source>
</evidence>
<comment type="similarity">
    <text evidence="1">Belongs to the aldo/keto reductase family.</text>
</comment>
<dbReference type="PROSITE" id="PS00798">
    <property type="entry name" value="ALDOKETO_REDUCTASE_1"/>
    <property type="match status" value="1"/>
</dbReference>
<dbReference type="GO" id="GO:0016616">
    <property type="term" value="F:oxidoreductase activity, acting on the CH-OH group of donors, NAD or NADP as acceptor"/>
    <property type="evidence" value="ECO:0007669"/>
    <property type="project" value="UniProtKB-ARBA"/>
</dbReference>
<dbReference type="Pfam" id="PF00248">
    <property type="entry name" value="Aldo_ket_red"/>
    <property type="match status" value="1"/>
</dbReference>
<comment type="caution">
    <text evidence="5">The sequence shown here is derived from an EMBL/GenBank/DDBJ whole genome shotgun (WGS) entry which is preliminary data.</text>
</comment>
<dbReference type="InterPro" id="IPR023210">
    <property type="entry name" value="NADP_OxRdtase_dom"/>
</dbReference>
<keyword evidence="6" id="KW-1185">Reference proteome</keyword>
<dbReference type="PANTHER" id="PTHR43827">
    <property type="entry name" value="2,5-DIKETO-D-GLUCONIC ACID REDUCTASE"/>
    <property type="match status" value="1"/>
</dbReference>
<dbReference type="Proteomes" id="UP000193648">
    <property type="component" value="Unassembled WGS sequence"/>
</dbReference>
<dbReference type="SUPFAM" id="SSF51430">
    <property type="entry name" value="NAD(P)-linked oxidoreductase"/>
    <property type="match status" value="1"/>
</dbReference>
<dbReference type="STRING" id="64571.A0A1Y2H1N2"/>
<evidence type="ECO:0000256" key="2">
    <source>
        <dbReference type="ARBA" id="ARBA00022857"/>
    </source>
</evidence>
<dbReference type="EMBL" id="MCFF01000002">
    <property type="protein sequence ID" value="ORZ28467.1"/>
    <property type="molecule type" value="Genomic_DNA"/>
</dbReference>
<dbReference type="AlphaFoldDB" id="A0A1Y2H1N2"/>
<sequence length="380" mass="42602">MTTISRSYTLSNGVEMPSVGLGTYRVQDEEMIDACILEALRSGYRLIDTAAVYRNEVAIGKSLKRILEQNLVPGLTRQDIFLTSKLAPKDQGYEACYQAVQASLENLQVDYIDLYLIHWPGTTKLKQSDPQNAINRAGSWRALEDLYHAKKLRAIGVSNYTLRHLTQLVDQPQSVATAATPGLTETEQASVARTMVVPHVHQFELHPRLLQMDLIQFCQQHRIQVQAYSSLGEGRLVSLTPSPPPEMDAHYNTAPMPGPLDIMPDLIRKYFPTPSNIATTDVSSSMEVDGQATSDPSGTFIINDDALRQKEYSKRAAQILLRWGLQHGAVVIPKSTHPERIRNNIDLFSFEIDQNDMIALDAYSLPGEQTRYCWNPTDVF</sequence>
<dbReference type="InterPro" id="IPR018170">
    <property type="entry name" value="Aldo/ket_reductase_CS"/>
</dbReference>
<dbReference type="InParanoid" id="A0A1Y2H1N2"/>
<organism evidence="5 6">
    <name type="scientific">Lobosporangium transversale</name>
    <dbReference type="NCBI Taxonomy" id="64571"/>
    <lineage>
        <taxon>Eukaryota</taxon>
        <taxon>Fungi</taxon>
        <taxon>Fungi incertae sedis</taxon>
        <taxon>Mucoromycota</taxon>
        <taxon>Mortierellomycotina</taxon>
        <taxon>Mortierellomycetes</taxon>
        <taxon>Mortierellales</taxon>
        <taxon>Mortierellaceae</taxon>
        <taxon>Lobosporangium</taxon>
    </lineage>
</organism>
<name>A0A1Y2H1N2_9FUNG</name>
<gene>
    <name evidence="5" type="ORF">BCR41DRAFT_418536</name>
</gene>
<dbReference type="InterPro" id="IPR036812">
    <property type="entry name" value="NAD(P)_OxRdtase_dom_sf"/>
</dbReference>
<dbReference type="PANTHER" id="PTHR43827:SF3">
    <property type="entry name" value="NADP-DEPENDENT OXIDOREDUCTASE DOMAIN-CONTAINING PROTEIN"/>
    <property type="match status" value="1"/>
</dbReference>
<evidence type="ECO:0000256" key="1">
    <source>
        <dbReference type="ARBA" id="ARBA00007905"/>
    </source>
</evidence>
<dbReference type="RefSeq" id="XP_021886152.1">
    <property type="nucleotide sequence ID" value="XM_022029635.1"/>
</dbReference>
<evidence type="ECO:0000313" key="6">
    <source>
        <dbReference type="Proteomes" id="UP000193648"/>
    </source>
</evidence>
<feature type="domain" description="NADP-dependent oxidoreductase" evidence="4">
    <location>
        <begin position="20"/>
        <end position="362"/>
    </location>
</feature>
<dbReference type="PRINTS" id="PR00069">
    <property type="entry name" value="ALDKETRDTASE"/>
</dbReference>
<dbReference type="Gene3D" id="3.20.20.100">
    <property type="entry name" value="NADP-dependent oxidoreductase domain"/>
    <property type="match status" value="1"/>
</dbReference>
<reference evidence="5 6" key="1">
    <citation type="submission" date="2016-07" db="EMBL/GenBank/DDBJ databases">
        <title>Pervasive Adenine N6-methylation of Active Genes in Fungi.</title>
        <authorList>
            <consortium name="DOE Joint Genome Institute"/>
            <person name="Mondo S.J."/>
            <person name="Dannebaum R.O."/>
            <person name="Kuo R.C."/>
            <person name="Labutti K."/>
            <person name="Haridas S."/>
            <person name="Kuo A."/>
            <person name="Salamov A."/>
            <person name="Ahrendt S.R."/>
            <person name="Lipzen A."/>
            <person name="Sullivan W."/>
            <person name="Andreopoulos W.B."/>
            <person name="Clum A."/>
            <person name="Lindquist E."/>
            <person name="Daum C."/>
            <person name="Ramamoorthy G.K."/>
            <person name="Gryganskyi A."/>
            <person name="Culley D."/>
            <person name="Magnuson J.K."/>
            <person name="James T.Y."/>
            <person name="O'Malley M.A."/>
            <person name="Stajich J.E."/>
            <person name="Spatafora J.W."/>
            <person name="Visel A."/>
            <person name="Grigoriev I.V."/>
        </authorList>
    </citation>
    <scope>NUCLEOTIDE SEQUENCE [LARGE SCALE GENOMIC DNA]</scope>
    <source>
        <strain evidence="5 6">NRRL 3116</strain>
    </source>
</reference>
<proteinExistence type="inferred from homology"/>
<evidence type="ECO:0000256" key="3">
    <source>
        <dbReference type="ARBA" id="ARBA00023002"/>
    </source>
</evidence>
<keyword evidence="2" id="KW-0521">NADP</keyword>